<protein>
    <submittedName>
        <fullName evidence="1">rRNA-processing protein las1</fullName>
    </submittedName>
</protein>
<organism evidence="1 2">
    <name type="scientific">Coemansia asiatica</name>
    <dbReference type="NCBI Taxonomy" id="1052880"/>
    <lineage>
        <taxon>Eukaryota</taxon>
        <taxon>Fungi</taxon>
        <taxon>Fungi incertae sedis</taxon>
        <taxon>Zoopagomycota</taxon>
        <taxon>Kickxellomycotina</taxon>
        <taxon>Kickxellomycetes</taxon>
        <taxon>Kickxellales</taxon>
        <taxon>Kickxellaceae</taxon>
        <taxon>Coemansia</taxon>
    </lineage>
</organism>
<dbReference type="EMBL" id="JANBOH010000099">
    <property type="protein sequence ID" value="KAJ1645566.1"/>
    <property type="molecule type" value="Genomic_DNA"/>
</dbReference>
<dbReference type="GO" id="GO:0090730">
    <property type="term" value="C:Las1 complex"/>
    <property type="evidence" value="ECO:0007669"/>
    <property type="project" value="InterPro"/>
</dbReference>
<dbReference type="AlphaFoldDB" id="A0A9W7XLX6"/>
<gene>
    <name evidence="1" type="primary">LAS1</name>
    <name evidence="1" type="ORF">LPJ64_002856</name>
</gene>
<comment type="caution">
    <text evidence="1">The sequence shown here is derived from an EMBL/GenBank/DDBJ whole genome shotgun (WGS) entry which is preliminary data.</text>
</comment>
<dbReference type="Pfam" id="PF04031">
    <property type="entry name" value="Las1"/>
    <property type="match status" value="1"/>
</dbReference>
<accession>A0A9W7XLX6</accession>
<dbReference type="GO" id="GO:0004519">
    <property type="term" value="F:endonuclease activity"/>
    <property type="evidence" value="ECO:0007669"/>
    <property type="project" value="InterPro"/>
</dbReference>
<evidence type="ECO:0000313" key="1">
    <source>
        <dbReference type="EMBL" id="KAJ1645566.1"/>
    </source>
</evidence>
<dbReference type="InterPro" id="IPR007174">
    <property type="entry name" value="Las1"/>
</dbReference>
<keyword evidence="2" id="KW-1185">Reference proteome</keyword>
<dbReference type="Proteomes" id="UP001145021">
    <property type="component" value="Unassembled WGS sequence"/>
</dbReference>
<dbReference type="PANTHER" id="PTHR15002:SF0">
    <property type="entry name" value="RIBOSOMAL BIOGENESIS PROTEIN LAS1L"/>
    <property type="match status" value="1"/>
</dbReference>
<proteinExistence type="predicted"/>
<name>A0A9W7XLX6_9FUNG</name>
<dbReference type="PANTHER" id="PTHR15002">
    <property type="entry name" value="RIBOSOMAL BIOGENESIS PROTEIN LAS1L"/>
    <property type="match status" value="1"/>
</dbReference>
<reference evidence="1" key="1">
    <citation type="submission" date="2022-07" db="EMBL/GenBank/DDBJ databases">
        <title>Phylogenomic reconstructions and comparative analyses of Kickxellomycotina fungi.</title>
        <authorList>
            <person name="Reynolds N.K."/>
            <person name="Stajich J.E."/>
            <person name="Barry K."/>
            <person name="Grigoriev I.V."/>
            <person name="Crous P."/>
            <person name="Smith M.E."/>
        </authorList>
    </citation>
    <scope>NUCLEOTIDE SEQUENCE</scope>
    <source>
        <strain evidence="1">NBRC 105413</strain>
    </source>
</reference>
<evidence type="ECO:0000313" key="2">
    <source>
        <dbReference type="Proteomes" id="UP001145021"/>
    </source>
</evidence>
<sequence>MSRQPKVVAWTSTEEYLNVSECLYSADITERKRGVAIVKAWRARSRLPVAIEATASLVEMTIVGEERKSVNITQLRHLYAMALIRFVNTIVDLEQRGTYAQSIVSLAGRIGMPAWFVELRHAGTHESLPNLAALQSACQQALGWLNDYYWNRQTRTLPPDTQIHVREALSKYLDVQKTMPVSKRTRKSSKKPTPGQLAMEAASDELRQFLGNLHPDAVRLCLVPVLLEPGFLVPKEKKLRSAFPECKIPQALESQWLGLLLLLAECLGETLFFEELLSAIVAILTPDSVEHGIFESLDSTLSTSHAATLVAWIRWILEAHYHHASEQLEDQNEAAAAAFELINIDGLLERCLRNPSYFSRSVLKVFCEFDTELKRDLKPFIDYMGKALAALASLDTNGKETASKTARKIEPMSERAMEQEERLMAERLEKYFGPAAIGNACLDDAQDDAKDEFLMEVDEISSDNQPPPSSPLSATNAAVAQSTDSARNVSRWDYMPRSSWSTCPIGTVGLGDIPTLEWPAWTDDVCPELVS</sequence>
<dbReference type="GO" id="GO:0000460">
    <property type="term" value="P:maturation of 5.8S rRNA"/>
    <property type="evidence" value="ECO:0007669"/>
    <property type="project" value="TreeGrafter"/>
</dbReference>
<dbReference type="GO" id="GO:0030687">
    <property type="term" value="C:preribosome, large subunit precursor"/>
    <property type="evidence" value="ECO:0007669"/>
    <property type="project" value="TreeGrafter"/>
</dbReference>
<dbReference type="GO" id="GO:0000470">
    <property type="term" value="P:maturation of LSU-rRNA"/>
    <property type="evidence" value="ECO:0007669"/>
    <property type="project" value="TreeGrafter"/>
</dbReference>